<organism evidence="4 5">
    <name type="scientific">Perkinsus olseni</name>
    <name type="common">Perkinsus atlanticus</name>
    <dbReference type="NCBI Taxonomy" id="32597"/>
    <lineage>
        <taxon>Eukaryota</taxon>
        <taxon>Sar</taxon>
        <taxon>Alveolata</taxon>
        <taxon>Perkinsozoa</taxon>
        <taxon>Perkinsea</taxon>
        <taxon>Perkinsida</taxon>
        <taxon>Perkinsidae</taxon>
        <taxon>Perkinsus</taxon>
    </lineage>
</organism>
<evidence type="ECO:0000256" key="1">
    <source>
        <dbReference type="SAM" id="MobiDB-lite"/>
    </source>
</evidence>
<feature type="region of interest" description="Disordered" evidence="1">
    <location>
        <begin position="187"/>
        <end position="243"/>
    </location>
</feature>
<dbReference type="AlphaFoldDB" id="A0A7J6L992"/>
<evidence type="ECO:0000259" key="3">
    <source>
        <dbReference type="PROSITE" id="PS50222"/>
    </source>
</evidence>
<evidence type="ECO:0000313" key="5">
    <source>
        <dbReference type="Proteomes" id="UP000570595"/>
    </source>
</evidence>
<name>A0A7J6L992_PEROL</name>
<dbReference type="InterPro" id="IPR002048">
    <property type="entry name" value="EF_hand_dom"/>
</dbReference>
<dbReference type="GO" id="GO:0005509">
    <property type="term" value="F:calcium ion binding"/>
    <property type="evidence" value="ECO:0007669"/>
    <property type="project" value="InterPro"/>
</dbReference>
<evidence type="ECO:0000256" key="2">
    <source>
        <dbReference type="SAM" id="Phobius"/>
    </source>
</evidence>
<dbReference type="InterPro" id="IPR011992">
    <property type="entry name" value="EF-hand-dom_pair"/>
</dbReference>
<feature type="region of interest" description="Disordered" evidence="1">
    <location>
        <begin position="282"/>
        <end position="306"/>
    </location>
</feature>
<accession>A0A7J6L992</accession>
<feature type="compositionally biased region" description="Basic and acidic residues" evidence="1">
    <location>
        <begin position="224"/>
        <end position="238"/>
    </location>
</feature>
<comment type="caution">
    <text evidence="4">The sequence shown here is derived from an EMBL/GenBank/DDBJ whole genome shotgun (WGS) entry which is preliminary data.</text>
</comment>
<protein>
    <recommendedName>
        <fullName evidence="3">EF-hand domain-containing protein</fullName>
    </recommendedName>
</protein>
<proteinExistence type="predicted"/>
<dbReference type="SUPFAM" id="SSF47473">
    <property type="entry name" value="EF-hand"/>
    <property type="match status" value="1"/>
</dbReference>
<sequence>MCVSEQSAFMQMGGRQIRSATANPLNDDEIRELFEQADLNGDGALNDRECNGFCDAIRMFHGLRTPLTEEFYAIVLDELDPAQTGQIYLDDLKELYLAIWDERRVSVLNPDAPPPEIEDDEEAEGRQALEALAAELPPPTPARDRFTANGEEEGQLYAAVEERLSGEDGAASDGLGESGRVGDDEVAIGEDAERGSEGGVLSLSQGMRVADDQEGGGDEGSLLGEREGELIQDPKGEEGSDEEGLLLEKTEELKHAGEVGEERLVLLGGELVPEGVGACFDKESAVPGTEDDECLSDDSKDKGRASVTEVSEESEYCKAWYYHCYCDHFHPVFSAGEGPHRTLVYHLLTNRTRYWAMCQHLSLPLPTTHIRGYSEMYSLLPCLVRYGLPVSTRSLCLPQRTCRTNLSGKSSRASQSPYHRNLVDDRNFHYLMAVAWMMSFYVFKVLCSVLLLVGDVGSGTSVWGGLPL</sequence>
<feature type="transmembrane region" description="Helical" evidence="2">
    <location>
        <begin position="428"/>
        <end position="453"/>
    </location>
</feature>
<dbReference type="OrthoDB" id="167398at2759"/>
<keyword evidence="2" id="KW-0812">Transmembrane</keyword>
<keyword evidence="2" id="KW-0472">Membrane</keyword>
<gene>
    <name evidence="4" type="ORF">FOZ61_007386</name>
</gene>
<keyword evidence="2" id="KW-1133">Transmembrane helix</keyword>
<dbReference type="Proteomes" id="UP000570595">
    <property type="component" value="Unassembled WGS sequence"/>
</dbReference>
<dbReference type="PROSITE" id="PS50222">
    <property type="entry name" value="EF_HAND_2"/>
    <property type="match status" value="1"/>
</dbReference>
<evidence type="ECO:0000313" key="4">
    <source>
        <dbReference type="EMBL" id="KAF4655763.1"/>
    </source>
</evidence>
<feature type="domain" description="EF-hand" evidence="3">
    <location>
        <begin position="25"/>
        <end position="60"/>
    </location>
</feature>
<reference evidence="4 5" key="1">
    <citation type="submission" date="2020-04" db="EMBL/GenBank/DDBJ databases">
        <title>Perkinsus olseni comparative genomics.</title>
        <authorList>
            <person name="Bogema D.R."/>
        </authorList>
    </citation>
    <scope>NUCLEOTIDE SEQUENCE [LARGE SCALE GENOMIC DNA]</scope>
    <source>
        <strain evidence="4">ATCC PRA-179</strain>
    </source>
</reference>
<dbReference type="EMBL" id="JABAHT010000448">
    <property type="protein sequence ID" value="KAF4655763.1"/>
    <property type="molecule type" value="Genomic_DNA"/>
</dbReference>
<dbReference type="Gene3D" id="1.10.238.10">
    <property type="entry name" value="EF-hand"/>
    <property type="match status" value="1"/>
</dbReference>